<dbReference type="AlphaFoldDB" id="A0A8H5EUK0"/>
<protein>
    <submittedName>
        <fullName evidence="1">Uncharacterized protein</fullName>
    </submittedName>
</protein>
<evidence type="ECO:0000313" key="2">
    <source>
        <dbReference type="Proteomes" id="UP000567179"/>
    </source>
</evidence>
<dbReference type="EMBL" id="JAACJJ010000056">
    <property type="protein sequence ID" value="KAF5312568.1"/>
    <property type="molecule type" value="Genomic_DNA"/>
</dbReference>
<comment type="caution">
    <text evidence="1">The sequence shown here is derived from an EMBL/GenBank/DDBJ whole genome shotgun (WGS) entry which is preliminary data.</text>
</comment>
<evidence type="ECO:0000313" key="1">
    <source>
        <dbReference type="EMBL" id="KAF5312568.1"/>
    </source>
</evidence>
<dbReference type="Proteomes" id="UP000567179">
    <property type="component" value="Unassembled WGS sequence"/>
</dbReference>
<accession>A0A8H5EUK0</accession>
<gene>
    <name evidence="1" type="ORF">D9619_003339</name>
</gene>
<organism evidence="1 2">
    <name type="scientific">Psilocybe cf. subviscida</name>
    <dbReference type="NCBI Taxonomy" id="2480587"/>
    <lineage>
        <taxon>Eukaryota</taxon>
        <taxon>Fungi</taxon>
        <taxon>Dikarya</taxon>
        <taxon>Basidiomycota</taxon>
        <taxon>Agaricomycotina</taxon>
        <taxon>Agaricomycetes</taxon>
        <taxon>Agaricomycetidae</taxon>
        <taxon>Agaricales</taxon>
        <taxon>Agaricineae</taxon>
        <taxon>Strophariaceae</taxon>
        <taxon>Psilocybe</taxon>
    </lineage>
</organism>
<proteinExistence type="predicted"/>
<sequence length="303" mass="31284">MAWPRLVLPRRRLSQIGGQPLILSAPSPLPNVSLQAHSTKNSFYSTTILSPARYQTIPTAYFLITHTTLRCTTVQTTSTSHYYYHKRQLAIDHSLIPLPIFTFLLHQYRTMPSLSQIASVLAIVAYTHVASCAPTPLPQFTETDNAYSGVGGNADGGDVMDMPSSSNKGLLSGLTVLNAFSHEAGAGGNADSGAALTGPVNSTATSNALNNLESSPGGTNVLGNGYTGAGGSSKGGSVIGSESGGLVNIFDGNAGNGGHATSGGVGSNFIPVPVAQAKAGVAPKSPISPLPLLHIIRARMDMD</sequence>
<keyword evidence="2" id="KW-1185">Reference proteome</keyword>
<reference evidence="1 2" key="1">
    <citation type="journal article" date="2020" name="ISME J.">
        <title>Uncovering the hidden diversity of litter-decomposition mechanisms in mushroom-forming fungi.</title>
        <authorList>
            <person name="Floudas D."/>
            <person name="Bentzer J."/>
            <person name="Ahren D."/>
            <person name="Johansson T."/>
            <person name="Persson P."/>
            <person name="Tunlid A."/>
        </authorList>
    </citation>
    <scope>NUCLEOTIDE SEQUENCE [LARGE SCALE GENOMIC DNA]</scope>
    <source>
        <strain evidence="1 2">CBS 101986</strain>
    </source>
</reference>
<name>A0A8H5EUK0_9AGAR</name>